<keyword evidence="2" id="KW-1185">Reference proteome</keyword>
<dbReference type="Proteomes" id="UP000295197">
    <property type="component" value="Unassembled WGS sequence"/>
</dbReference>
<dbReference type="AlphaFoldDB" id="A0A4R3VNK3"/>
<dbReference type="EMBL" id="SMBZ01000069">
    <property type="protein sequence ID" value="TCV05729.1"/>
    <property type="molecule type" value="Genomic_DNA"/>
</dbReference>
<name>A0A4R3VNK3_9SPHI</name>
<reference evidence="1 2" key="1">
    <citation type="submission" date="2019-03" db="EMBL/GenBank/DDBJ databases">
        <title>Genomic Encyclopedia of Type Strains, Phase IV (KMG-IV): sequencing the most valuable type-strain genomes for metagenomic binning, comparative biology and taxonomic classification.</title>
        <authorList>
            <person name="Goeker M."/>
        </authorList>
    </citation>
    <scope>NUCLEOTIDE SEQUENCE [LARGE SCALE GENOMIC DNA]</scope>
    <source>
        <strain evidence="1 2">DSM 22362</strain>
    </source>
</reference>
<evidence type="ECO:0000313" key="2">
    <source>
        <dbReference type="Proteomes" id="UP000295197"/>
    </source>
</evidence>
<protein>
    <submittedName>
        <fullName evidence="1">Uncharacterized protein</fullName>
    </submittedName>
</protein>
<proteinExistence type="predicted"/>
<accession>A0A4R3VNK3</accession>
<organism evidence="1 2">
    <name type="scientific">Sphingobacterium alimentarium</name>
    <dbReference type="NCBI Taxonomy" id="797292"/>
    <lineage>
        <taxon>Bacteria</taxon>
        <taxon>Pseudomonadati</taxon>
        <taxon>Bacteroidota</taxon>
        <taxon>Sphingobacteriia</taxon>
        <taxon>Sphingobacteriales</taxon>
        <taxon>Sphingobacteriaceae</taxon>
        <taxon>Sphingobacterium</taxon>
    </lineage>
</organism>
<gene>
    <name evidence="1" type="ORF">EDC17_10698</name>
</gene>
<sequence length="145" mass="17618">MNNHELENPYSAKMRDLSLEVCLKIKDKFENQHSAYNLFCLFYGCIPQIETCYNLNCNRLIQKLRECYQEQIITQYYCRQYDIERDELIKTNFIILLTHEIAIHLNYLEQYVQILYSSTHIPEVRRIWSKVREIHFTKPDCQNSK</sequence>
<comment type="caution">
    <text evidence="1">The sequence shown here is derived from an EMBL/GenBank/DDBJ whole genome shotgun (WGS) entry which is preliminary data.</text>
</comment>
<evidence type="ECO:0000313" key="1">
    <source>
        <dbReference type="EMBL" id="TCV05729.1"/>
    </source>
</evidence>